<keyword evidence="2" id="KW-0378">Hydrolase</keyword>
<dbReference type="Proteomes" id="UP000251485">
    <property type="component" value="Unassembled WGS sequence"/>
</dbReference>
<dbReference type="Pfam" id="PF12704">
    <property type="entry name" value="MacB_PCD"/>
    <property type="match status" value="1"/>
</dbReference>
<dbReference type="GO" id="GO:0016787">
    <property type="term" value="F:hydrolase activity"/>
    <property type="evidence" value="ECO:0007669"/>
    <property type="project" value="UniProtKB-KW"/>
</dbReference>
<gene>
    <name evidence="2" type="primary">macB_2</name>
    <name evidence="2" type="ORF">NCTC10975_00494</name>
</gene>
<reference evidence="2 3" key="1">
    <citation type="submission" date="2018-06" db="EMBL/GenBank/DDBJ databases">
        <authorList>
            <consortium name="Pathogen Informatics"/>
            <person name="Doyle S."/>
        </authorList>
    </citation>
    <scope>NUCLEOTIDE SEQUENCE [LARGE SCALE GENOMIC DNA]</scope>
    <source>
        <strain evidence="2 3">NCTC10975</strain>
    </source>
</reference>
<evidence type="ECO:0000313" key="2">
    <source>
        <dbReference type="EMBL" id="SPY94158.1"/>
    </source>
</evidence>
<evidence type="ECO:0000313" key="3">
    <source>
        <dbReference type="Proteomes" id="UP000251485"/>
    </source>
</evidence>
<keyword evidence="2" id="KW-0547">Nucleotide-binding</keyword>
<dbReference type="InterPro" id="IPR025857">
    <property type="entry name" value="MacB_PCD"/>
</dbReference>
<dbReference type="AlphaFoldDB" id="A0A2X2BI84"/>
<evidence type="ECO:0000259" key="1">
    <source>
        <dbReference type="Pfam" id="PF12704"/>
    </source>
</evidence>
<protein>
    <submittedName>
        <fullName evidence="2">Macrolide transporter ATP-binding /permease protein</fullName>
        <ecNumber evidence="2">3.6.3.-</ecNumber>
    </submittedName>
</protein>
<dbReference type="EMBL" id="UAUE01000003">
    <property type="protein sequence ID" value="SPY94158.1"/>
    <property type="molecule type" value="Genomic_DNA"/>
</dbReference>
<name>A0A2X2BI84_PROMI</name>
<dbReference type="GO" id="GO:0005524">
    <property type="term" value="F:ATP binding"/>
    <property type="evidence" value="ECO:0007669"/>
    <property type="project" value="UniProtKB-KW"/>
</dbReference>
<keyword evidence="2" id="KW-0067">ATP-binding</keyword>
<sequence>MKILVIVFFPNKQAVIGEQIIIRNIPSTIIGVVAEQKSTFGDNKSLRVWVPYSTLSSRIYNRSYLDNITVKVKEGYDASVAEQQILRLLTIRHGKKDIFTYNIDSFIKAAEKNHANYATVFNLGSGYFAGGRRDRRDEYHVGFCYGKDSGKLVFVWR</sequence>
<organism evidence="2 3">
    <name type="scientific">Proteus mirabilis</name>
    <dbReference type="NCBI Taxonomy" id="584"/>
    <lineage>
        <taxon>Bacteria</taxon>
        <taxon>Pseudomonadati</taxon>
        <taxon>Pseudomonadota</taxon>
        <taxon>Gammaproteobacteria</taxon>
        <taxon>Enterobacterales</taxon>
        <taxon>Morganellaceae</taxon>
        <taxon>Proteus</taxon>
    </lineage>
</organism>
<accession>A0A2X2BI84</accession>
<dbReference type="EC" id="3.6.3.-" evidence="2"/>
<proteinExistence type="predicted"/>
<feature type="domain" description="MacB-like periplasmic core" evidence="1">
    <location>
        <begin position="9"/>
        <end position="86"/>
    </location>
</feature>